<feature type="compositionally biased region" description="Basic residues" evidence="1">
    <location>
        <begin position="221"/>
        <end position="236"/>
    </location>
</feature>
<evidence type="ECO:0000256" key="2">
    <source>
        <dbReference type="SAM" id="Phobius"/>
    </source>
</evidence>
<keyword evidence="4" id="KW-1185">Reference proteome</keyword>
<feature type="compositionally biased region" description="Low complexity" evidence="1">
    <location>
        <begin position="197"/>
        <end position="218"/>
    </location>
</feature>
<feature type="transmembrane region" description="Helical" evidence="2">
    <location>
        <begin position="84"/>
        <end position="105"/>
    </location>
</feature>
<feature type="transmembrane region" description="Helical" evidence="2">
    <location>
        <begin position="55"/>
        <end position="78"/>
    </location>
</feature>
<reference evidence="3 4" key="1">
    <citation type="submission" date="2023-06" db="EMBL/GenBank/DDBJ databases">
        <authorList>
            <person name="Oyuntsetseg B."/>
            <person name="Kim S.B."/>
        </authorList>
    </citation>
    <scope>NUCLEOTIDE SEQUENCE [LARGE SCALE GENOMIC DNA]</scope>
    <source>
        <strain evidence="3 4">2-2</strain>
    </source>
</reference>
<feature type="region of interest" description="Disordered" evidence="1">
    <location>
        <begin position="188"/>
        <end position="236"/>
    </location>
</feature>
<keyword evidence="2" id="KW-1133">Transmembrane helix</keyword>
<keyword evidence="2" id="KW-0472">Membrane</keyword>
<dbReference type="EMBL" id="CP127173">
    <property type="protein sequence ID" value="WIV60016.1"/>
    <property type="molecule type" value="Genomic_DNA"/>
</dbReference>
<proteinExistence type="predicted"/>
<protein>
    <recommendedName>
        <fullName evidence="5">DUF2637 domain-containing protein</fullName>
    </recommendedName>
</protein>
<keyword evidence="2" id="KW-0812">Transmembrane</keyword>
<evidence type="ECO:0000313" key="4">
    <source>
        <dbReference type="Proteomes" id="UP001227101"/>
    </source>
</evidence>
<sequence length="307" mass="32862">MTSTDLAPADARHQPLTDADKLAQEAATAAQVRRLANHPDVVALRVEKVRTQIDAVIWLGIFLGLAFTMVNVQSFAAAGAATWSLGWLAGWLLDPMVSLVLVAVLRAEQVTARYQVDTGRWAHRTKWFAFLATYVMNTWKSWTHFDVAGVVLHSVPPVLVFLAAETAPVLRDKLTEAVMAAAGTAFTGQADPAGNQPVTAAPVPTEPVTGEPPATSDPTRPRRRPATRKAAAKPARKLRADYLAEARAAWAPGTEITPAWVRSVCPEISRGTSKNVADDLTAETTARPAVAPEPADQPAATDEREAA</sequence>
<name>A0ABY8XWR4_9PSEU</name>
<organism evidence="3 4">
    <name type="scientific">Amycolatopsis nalaikhensis</name>
    <dbReference type="NCBI Taxonomy" id="715472"/>
    <lineage>
        <taxon>Bacteria</taxon>
        <taxon>Bacillati</taxon>
        <taxon>Actinomycetota</taxon>
        <taxon>Actinomycetes</taxon>
        <taxon>Pseudonocardiales</taxon>
        <taxon>Pseudonocardiaceae</taxon>
        <taxon>Amycolatopsis</taxon>
    </lineage>
</organism>
<evidence type="ECO:0000313" key="3">
    <source>
        <dbReference type="EMBL" id="WIV60016.1"/>
    </source>
</evidence>
<dbReference type="RefSeq" id="WP_285457579.1">
    <property type="nucleotide sequence ID" value="NZ_CP127173.1"/>
</dbReference>
<feature type="region of interest" description="Disordered" evidence="1">
    <location>
        <begin position="270"/>
        <end position="307"/>
    </location>
</feature>
<gene>
    <name evidence="3" type="ORF">QP939_16055</name>
</gene>
<evidence type="ECO:0008006" key="5">
    <source>
        <dbReference type="Google" id="ProtNLM"/>
    </source>
</evidence>
<evidence type="ECO:0000256" key="1">
    <source>
        <dbReference type="SAM" id="MobiDB-lite"/>
    </source>
</evidence>
<dbReference type="Proteomes" id="UP001227101">
    <property type="component" value="Chromosome"/>
</dbReference>
<accession>A0ABY8XWR4</accession>